<accession>A0A367LE09</accession>
<dbReference type="AlphaFoldDB" id="A0A367LE09"/>
<proteinExistence type="predicted"/>
<evidence type="ECO:0000313" key="2">
    <source>
        <dbReference type="Proteomes" id="UP000253664"/>
    </source>
</evidence>
<sequence length="104" mass="11282">MAYRSGYYGCIKGYVFYASSGECCSRDYVKVKRVKGKVISATCSTGLQSGLGRSMDVLPPYLRGVRPCSRNIRGDAQSCSGGTWMSAASLNPPELRLKTLAELK</sequence>
<comment type="caution">
    <text evidence="1">The sequence shown here is derived from an EMBL/GenBank/DDBJ whole genome shotgun (WGS) entry which is preliminary data.</text>
</comment>
<gene>
    <name evidence="1" type="ORF">L249_0784</name>
</gene>
<organism evidence="1 2">
    <name type="scientific">Ophiocordyceps polyrhachis-furcata BCC 54312</name>
    <dbReference type="NCBI Taxonomy" id="1330021"/>
    <lineage>
        <taxon>Eukaryota</taxon>
        <taxon>Fungi</taxon>
        <taxon>Dikarya</taxon>
        <taxon>Ascomycota</taxon>
        <taxon>Pezizomycotina</taxon>
        <taxon>Sordariomycetes</taxon>
        <taxon>Hypocreomycetidae</taxon>
        <taxon>Hypocreales</taxon>
        <taxon>Ophiocordycipitaceae</taxon>
        <taxon>Ophiocordyceps</taxon>
    </lineage>
</organism>
<dbReference type="EMBL" id="LKCN02000007">
    <property type="protein sequence ID" value="RCI12650.1"/>
    <property type="molecule type" value="Genomic_DNA"/>
</dbReference>
<dbReference type="Proteomes" id="UP000253664">
    <property type="component" value="Unassembled WGS sequence"/>
</dbReference>
<dbReference type="OrthoDB" id="4916488at2759"/>
<keyword evidence="2" id="KW-1185">Reference proteome</keyword>
<protein>
    <submittedName>
        <fullName evidence="1">Uncharacterized protein</fullName>
    </submittedName>
</protein>
<reference evidence="1 2" key="1">
    <citation type="journal article" date="2015" name="BMC Genomics">
        <title>Insights from the genome of Ophiocordyceps polyrhachis-furcata to pathogenicity and host specificity in insect fungi.</title>
        <authorList>
            <person name="Wichadakul D."/>
            <person name="Kobmoo N."/>
            <person name="Ingsriswang S."/>
            <person name="Tangphatsornruang S."/>
            <person name="Chantasingh D."/>
            <person name="Luangsa-ard J.J."/>
            <person name="Eurwilaichitr L."/>
        </authorList>
    </citation>
    <scope>NUCLEOTIDE SEQUENCE [LARGE SCALE GENOMIC DNA]</scope>
    <source>
        <strain evidence="1 2">BCC 54312</strain>
    </source>
</reference>
<name>A0A367LE09_9HYPO</name>
<evidence type="ECO:0000313" key="1">
    <source>
        <dbReference type="EMBL" id="RCI12650.1"/>
    </source>
</evidence>